<accession>A0A2S8BSD5</accession>
<name>A0A2S8BSD5_9MYCO</name>
<evidence type="ECO:0000313" key="2">
    <source>
        <dbReference type="EMBL" id="PQM49590.1"/>
    </source>
</evidence>
<gene>
    <name evidence="2" type="ORF">C1Y40_00177</name>
</gene>
<evidence type="ECO:0000256" key="1">
    <source>
        <dbReference type="SAM" id="MobiDB-lite"/>
    </source>
</evidence>
<protein>
    <submittedName>
        <fullName evidence="2">Uncharacterized protein</fullName>
    </submittedName>
</protein>
<dbReference type="EMBL" id="PPEA01000033">
    <property type="protein sequence ID" value="PQM49590.1"/>
    <property type="molecule type" value="Genomic_DNA"/>
</dbReference>
<sequence length="223" mass="24305">MRPPAPHRGGRPERRPADRAGDDAGQRGVGGGAVAQRQSQQRRGGHREDRHRGVGGGLGGDGFTQPLADPGQPGGQRLVLGFERFPVDGGRQHQGVAVFDAQIVEGLGDVESDPVGLVQFVADIGIQPTQPAPGQLVVEQLDDVVDERLDRHRRRVHLRDQVRPAHHRDRAARRKRDFRHLGRSASGMYLSATAAVISNSRSRLFRRSSCWVSMIPPLARCGS</sequence>
<organism evidence="2 3">
    <name type="scientific">Mycobacterium talmoniae</name>
    <dbReference type="NCBI Taxonomy" id="1858794"/>
    <lineage>
        <taxon>Bacteria</taxon>
        <taxon>Bacillati</taxon>
        <taxon>Actinomycetota</taxon>
        <taxon>Actinomycetes</taxon>
        <taxon>Mycobacteriales</taxon>
        <taxon>Mycobacteriaceae</taxon>
        <taxon>Mycobacterium</taxon>
    </lineage>
</organism>
<proteinExistence type="predicted"/>
<evidence type="ECO:0000313" key="3">
    <source>
        <dbReference type="Proteomes" id="UP000238296"/>
    </source>
</evidence>
<dbReference type="Proteomes" id="UP000238296">
    <property type="component" value="Unassembled WGS sequence"/>
</dbReference>
<comment type="caution">
    <text evidence="2">The sequence shown here is derived from an EMBL/GenBank/DDBJ whole genome shotgun (WGS) entry which is preliminary data.</text>
</comment>
<feature type="compositionally biased region" description="Basic and acidic residues" evidence="1">
    <location>
        <begin position="10"/>
        <end position="25"/>
    </location>
</feature>
<reference evidence="2 3" key="1">
    <citation type="journal article" date="2017" name="Int. J. Syst. Evol. Microbiol.">
        <title>Mycobacterium talmoniae sp. nov., a slowly growing mycobacterium isolated from human respiratory samples.</title>
        <authorList>
            <person name="Davidson R.M."/>
            <person name="DeGroote M.A."/>
            <person name="Marola J.L."/>
            <person name="Buss S."/>
            <person name="Jones V."/>
            <person name="McNeil M.R."/>
            <person name="Freifeld A.G."/>
            <person name="Elaine Epperson L."/>
            <person name="Hasan N.A."/>
            <person name="Jackson M."/>
            <person name="Iwen P.C."/>
            <person name="Salfinger M."/>
            <person name="Strong M."/>
        </authorList>
    </citation>
    <scope>NUCLEOTIDE SEQUENCE [LARGE SCALE GENOMIC DNA]</scope>
    <source>
        <strain evidence="2 3">ATCC BAA-2683</strain>
    </source>
</reference>
<dbReference type="AlphaFoldDB" id="A0A2S8BSD5"/>
<feature type="region of interest" description="Disordered" evidence="1">
    <location>
        <begin position="1"/>
        <end position="76"/>
    </location>
</feature>